<organism evidence="1 2">
    <name type="scientific">Marinobacter daepoensis</name>
    <dbReference type="NCBI Taxonomy" id="262077"/>
    <lineage>
        <taxon>Bacteria</taxon>
        <taxon>Pseudomonadati</taxon>
        <taxon>Pseudomonadota</taxon>
        <taxon>Gammaproteobacteria</taxon>
        <taxon>Pseudomonadales</taxon>
        <taxon>Marinobacteraceae</taxon>
        <taxon>Marinobacter</taxon>
    </lineage>
</organism>
<reference evidence="1 2" key="1">
    <citation type="submission" date="2021-02" db="EMBL/GenBank/DDBJ databases">
        <title>PHA producing bacteria isolated from coastal sediment in Guangdong, Shenzhen.</title>
        <authorList>
            <person name="Zheng W."/>
            <person name="Yu S."/>
            <person name="Huang Y."/>
        </authorList>
    </citation>
    <scope>NUCLEOTIDE SEQUENCE [LARGE SCALE GENOMIC DNA]</scope>
    <source>
        <strain evidence="1 2">TN21-5</strain>
    </source>
</reference>
<evidence type="ECO:0000313" key="2">
    <source>
        <dbReference type="Proteomes" id="UP000664344"/>
    </source>
</evidence>
<accession>A0ABS3BDC1</accession>
<name>A0ABS3BDC1_9GAMM</name>
<evidence type="ECO:0008006" key="3">
    <source>
        <dbReference type="Google" id="ProtNLM"/>
    </source>
</evidence>
<comment type="caution">
    <text evidence="1">The sequence shown here is derived from an EMBL/GenBank/DDBJ whole genome shotgun (WGS) entry which is preliminary data.</text>
</comment>
<dbReference type="Proteomes" id="UP000664344">
    <property type="component" value="Unassembled WGS sequence"/>
</dbReference>
<protein>
    <recommendedName>
        <fullName evidence="3">Integron-associated effector binding protein domain-containing protein</fullName>
    </recommendedName>
</protein>
<sequence>MTEFTTNDSGEKAVESGVIIPMRGIENYPYTVYFNESSDSVFSAQNSDLQHRKGGYLIEVKSSRLHLLTMPLLRAWSKSVGFIESGTPGKPFFDLENGWYAVEILCGETQQESGWEPTIEFLFEPRETKPVYGANVDYSFHISAREY</sequence>
<dbReference type="RefSeq" id="WP_206557203.1">
    <property type="nucleotide sequence ID" value="NZ_JAFKDB010000008.1"/>
</dbReference>
<dbReference type="EMBL" id="JAFKDB010000008">
    <property type="protein sequence ID" value="MBN7769815.1"/>
    <property type="molecule type" value="Genomic_DNA"/>
</dbReference>
<evidence type="ECO:0000313" key="1">
    <source>
        <dbReference type="EMBL" id="MBN7769815.1"/>
    </source>
</evidence>
<keyword evidence="2" id="KW-1185">Reference proteome</keyword>
<proteinExistence type="predicted"/>
<gene>
    <name evidence="1" type="ORF">JYP53_07880</name>
</gene>